<dbReference type="PANTHER" id="PTHR30329:SF21">
    <property type="entry name" value="LIPOPROTEIN YIAD-RELATED"/>
    <property type="match status" value="1"/>
</dbReference>
<dbReference type="PANTHER" id="PTHR30329">
    <property type="entry name" value="STATOR ELEMENT OF FLAGELLAR MOTOR COMPLEX"/>
    <property type="match status" value="1"/>
</dbReference>
<dbReference type="InterPro" id="IPR025713">
    <property type="entry name" value="MotB-like_N_dom"/>
</dbReference>
<protein>
    <submittedName>
        <fullName evidence="11">Chemotaxis protein MotB</fullName>
    </submittedName>
</protein>
<comment type="subcellular location">
    <subcellularLocation>
        <location evidence="1">Cell membrane</location>
        <topology evidence="1">Single-pass membrane protein</topology>
    </subcellularLocation>
</comment>
<keyword evidence="3" id="KW-1003">Cell membrane</keyword>
<proteinExistence type="inferred from homology"/>
<evidence type="ECO:0000256" key="1">
    <source>
        <dbReference type="ARBA" id="ARBA00004162"/>
    </source>
</evidence>
<evidence type="ECO:0000256" key="8">
    <source>
        <dbReference type="SAM" id="MobiDB-lite"/>
    </source>
</evidence>
<dbReference type="SUPFAM" id="SSF103088">
    <property type="entry name" value="OmpA-like"/>
    <property type="match status" value="1"/>
</dbReference>
<feature type="compositionally biased region" description="Polar residues" evidence="8">
    <location>
        <begin position="1"/>
        <end position="11"/>
    </location>
</feature>
<sequence>MAGTQPQTSSPARRPKGLQGIEVPERGEEAEGWLITYLDVITLVLTFFVVLLAFSDFTTAEVEAEPTAETVVSDPPPVHGIAELMMHDPTAGVDVVVEDGQVTLHIGEQLLFPSGAAGLTDEGREVLADIAETLRQTDYPMSIEGHTDNVPIETVAYPSNWELSAARAATVLRQLETEGVARERMRAIGYADTQPIASNETVAGRAKNRRVGLVIYLDDTLLHSPTHE</sequence>
<dbReference type="CDD" id="cd07185">
    <property type="entry name" value="OmpA_C-like"/>
    <property type="match status" value="1"/>
</dbReference>
<evidence type="ECO:0000256" key="9">
    <source>
        <dbReference type="SAM" id="Phobius"/>
    </source>
</evidence>
<evidence type="ECO:0000256" key="6">
    <source>
        <dbReference type="ARBA" id="ARBA00023136"/>
    </source>
</evidence>
<evidence type="ECO:0000256" key="3">
    <source>
        <dbReference type="ARBA" id="ARBA00022475"/>
    </source>
</evidence>
<feature type="transmembrane region" description="Helical" evidence="9">
    <location>
        <begin position="34"/>
        <end position="54"/>
    </location>
</feature>
<name>A0ABT1G814_9GAMM</name>
<evidence type="ECO:0000256" key="7">
    <source>
        <dbReference type="PROSITE-ProRule" id="PRU00473"/>
    </source>
</evidence>
<evidence type="ECO:0000256" key="4">
    <source>
        <dbReference type="ARBA" id="ARBA00022692"/>
    </source>
</evidence>
<dbReference type="Gene3D" id="3.30.1330.60">
    <property type="entry name" value="OmpA-like domain"/>
    <property type="match status" value="1"/>
</dbReference>
<dbReference type="RefSeq" id="WP_253447365.1">
    <property type="nucleotide sequence ID" value="NZ_JALJYF010000001.1"/>
</dbReference>
<dbReference type="InterPro" id="IPR036737">
    <property type="entry name" value="OmpA-like_sf"/>
</dbReference>
<keyword evidence="12" id="KW-1185">Reference proteome</keyword>
<comment type="similarity">
    <text evidence="2">Belongs to the MotB family.</text>
</comment>
<evidence type="ECO:0000313" key="11">
    <source>
        <dbReference type="EMBL" id="MCP1727434.1"/>
    </source>
</evidence>
<dbReference type="PROSITE" id="PS51123">
    <property type="entry name" value="OMPA_2"/>
    <property type="match status" value="1"/>
</dbReference>
<keyword evidence="4 9" id="KW-0812">Transmembrane</keyword>
<keyword evidence="6 7" id="KW-0472">Membrane</keyword>
<dbReference type="InterPro" id="IPR006665">
    <property type="entry name" value="OmpA-like"/>
</dbReference>
<feature type="region of interest" description="Disordered" evidence="8">
    <location>
        <begin position="1"/>
        <end position="23"/>
    </location>
</feature>
<gene>
    <name evidence="11" type="ORF">J2T60_001399</name>
</gene>
<evidence type="ECO:0000259" key="10">
    <source>
        <dbReference type="PROSITE" id="PS51123"/>
    </source>
</evidence>
<dbReference type="Proteomes" id="UP001523550">
    <property type="component" value="Unassembled WGS sequence"/>
</dbReference>
<keyword evidence="5 9" id="KW-1133">Transmembrane helix</keyword>
<evidence type="ECO:0000256" key="5">
    <source>
        <dbReference type="ARBA" id="ARBA00022989"/>
    </source>
</evidence>
<dbReference type="Pfam" id="PF00691">
    <property type="entry name" value="OmpA"/>
    <property type="match status" value="1"/>
</dbReference>
<accession>A0ABT1G814</accession>
<comment type="caution">
    <text evidence="11">The sequence shown here is derived from an EMBL/GenBank/DDBJ whole genome shotgun (WGS) entry which is preliminary data.</text>
</comment>
<organism evidence="11 12">
    <name type="scientific">Natronospira proteinivora</name>
    <dbReference type="NCBI Taxonomy" id="1807133"/>
    <lineage>
        <taxon>Bacteria</taxon>
        <taxon>Pseudomonadati</taxon>
        <taxon>Pseudomonadota</taxon>
        <taxon>Gammaproteobacteria</taxon>
        <taxon>Natronospirales</taxon>
        <taxon>Natronospiraceae</taxon>
        <taxon>Natronospira</taxon>
    </lineage>
</organism>
<evidence type="ECO:0000313" key="12">
    <source>
        <dbReference type="Proteomes" id="UP001523550"/>
    </source>
</evidence>
<feature type="domain" description="OmpA-like" evidence="10">
    <location>
        <begin position="99"/>
        <end position="219"/>
    </location>
</feature>
<evidence type="ECO:0000256" key="2">
    <source>
        <dbReference type="ARBA" id="ARBA00008914"/>
    </source>
</evidence>
<reference evidence="11 12" key="1">
    <citation type="submission" date="2022-03" db="EMBL/GenBank/DDBJ databases">
        <title>Genomic Encyclopedia of Type Strains, Phase III (KMG-III): the genomes of soil and plant-associated and newly described type strains.</title>
        <authorList>
            <person name="Whitman W."/>
        </authorList>
    </citation>
    <scope>NUCLEOTIDE SEQUENCE [LARGE SCALE GENOMIC DNA]</scope>
    <source>
        <strain evidence="11 12">BSker1</strain>
    </source>
</reference>
<dbReference type="EMBL" id="JALJYF010000001">
    <property type="protein sequence ID" value="MCP1727434.1"/>
    <property type="molecule type" value="Genomic_DNA"/>
</dbReference>
<dbReference type="InterPro" id="IPR050330">
    <property type="entry name" value="Bact_OuterMem_StrucFunc"/>
</dbReference>
<dbReference type="Pfam" id="PF13677">
    <property type="entry name" value="MotB_plug"/>
    <property type="match status" value="1"/>
</dbReference>